<sequence>MATKGLEKEAGIKSATVDACLLQWEQGRERLNKNDVLVIDEAGMLGTDKMNKLLGHANSEGAKVILVHDPEQFGAIEAGAPSRAIARRFGEAELTEVVRQRNPEMSRATYEFATQQTERALTRYEKLGALNMTAADEPIARRMMVEVWASERLEGKSQLMLAYTNDSVQALNQAAREVRIAAGEIEEGRAFTVAKGQRCFAKGDDVYFLKNDKHLGVQNGALGKIQSIEGSHFQIKANDDGRVIGLDIRHYNHLDHGYAATIYKAQGVTVNNAYVLASNYFDRHSTYVACTRHKDKLMVFGDQKEFKNRDMMMKTLSRECSKSMAVDYAQARWIKPQNKQDLKLNTNQISQKQLAQERLEIKNLKSYFPSKEFSFAWAYERFRGWLQGVIQLSDKRQMLCLTKNNNMKLVPYHSQLENFLGKEVNILLDKKGGINKCSVIDKIDGISKQHDVLDGGVTKTQQYNLIDLKIEDYVLSGKAFIDNDLEI</sequence>
<evidence type="ECO:0000313" key="1">
    <source>
        <dbReference type="EMBL" id="MCS5712882.1"/>
    </source>
</evidence>
<protein>
    <submittedName>
        <fullName evidence="1">AAA family ATPase</fullName>
    </submittedName>
</protein>
<dbReference type="CDD" id="cd18809">
    <property type="entry name" value="SF1_C_RecD"/>
    <property type="match status" value="1"/>
</dbReference>
<reference evidence="1" key="2">
    <citation type="submission" date="2021-06" db="EMBL/GenBank/DDBJ databases">
        <title>Genomic Description and Analysis of Intracellular Bacteria, Candidatus Berkiella cookevillensis and Candidatus Berkiella aquae.</title>
        <authorList>
            <person name="Kidane D.T."/>
            <person name="Mehari Y.T."/>
            <person name="Rice F.C."/>
            <person name="Arivett B.A."/>
            <person name="Farone A.L."/>
            <person name="Berk S.G."/>
            <person name="Farone M.B."/>
        </authorList>
    </citation>
    <scope>NUCLEOTIDE SEQUENCE</scope>
    <source>
        <strain evidence="1">HT99</strain>
    </source>
</reference>
<dbReference type="AlphaFoldDB" id="A0AAE3HYI5"/>
<dbReference type="Gene3D" id="2.30.30.940">
    <property type="match status" value="1"/>
</dbReference>
<dbReference type="Proteomes" id="UP000051497">
    <property type="component" value="Unassembled WGS sequence"/>
</dbReference>
<keyword evidence="2" id="KW-1185">Reference proteome</keyword>
<dbReference type="RefSeq" id="WP_083482979.1">
    <property type="nucleotide sequence ID" value="NZ_LKAJ02000003.1"/>
</dbReference>
<dbReference type="Gene3D" id="3.40.50.300">
    <property type="entry name" value="P-loop containing nucleotide triphosphate hydrolases"/>
    <property type="match status" value="2"/>
</dbReference>
<evidence type="ECO:0000313" key="2">
    <source>
        <dbReference type="Proteomes" id="UP000051497"/>
    </source>
</evidence>
<accession>A0AAE3HYI5</accession>
<dbReference type="EMBL" id="LKAJ02000003">
    <property type="protein sequence ID" value="MCS5712882.1"/>
    <property type="molecule type" value="Genomic_DNA"/>
</dbReference>
<proteinExistence type="predicted"/>
<comment type="caution">
    <text evidence="1">The sequence shown here is derived from an EMBL/GenBank/DDBJ whole genome shotgun (WGS) entry which is preliminary data.</text>
</comment>
<gene>
    <name evidence="1" type="ORF">HT99x_015690</name>
</gene>
<name>A0AAE3HYI5_9GAMM</name>
<dbReference type="Pfam" id="PF13604">
    <property type="entry name" value="AAA_30"/>
    <property type="match status" value="1"/>
</dbReference>
<dbReference type="InterPro" id="IPR027417">
    <property type="entry name" value="P-loop_NTPase"/>
</dbReference>
<dbReference type="SUPFAM" id="SSF52540">
    <property type="entry name" value="P-loop containing nucleoside triphosphate hydrolases"/>
    <property type="match status" value="1"/>
</dbReference>
<organism evidence="1 2">
    <name type="scientific">Candidatus Berkiella aquae</name>
    <dbReference type="NCBI Taxonomy" id="295108"/>
    <lineage>
        <taxon>Bacteria</taxon>
        <taxon>Pseudomonadati</taxon>
        <taxon>Pseudomonadota</taxon>
        <taxon>Gammaproteobacteria</taxon>
        <taxon>Candidatus Berkiellales</taxon>
        <taxon>Candidatus Berkiellaceae</taxon>
        <taxon>Candidatus Berkiella</taxon>
    </lineage>
</organism>
<reference evidence="1" key="1">
    <citation type="journal article" date="2016" name="Genome Announc.">
        <title>Draft Genome Sequences of Two Novel Amoeba-Resistant Intranuclear Bacteria, 'Candidatus Berkiella cookevillensis' and 'Candidatus Berkiella aquae'.</title>
        <authorList>
            <person name="Mehari Y.T."/>
            <person name="Arivett B.A."/>
            <person name="Farone A.L."/>
            <person name="Gunderson J.H."/>
            <person name="Farone M.B."/>
        </authorList>
    </citation>
    <scope>NUCLEOTIDE SEQUENCE</scope>
    <source>
        <strain evidence="1">HT99</strain>
    </source>
</reference>